<protein>
    <submittedName>
        <fullName evidence="1">Uncharacterized protein</fullName>
    </submittedName>
</protein>
<reference evidence="2" key="2">
    <citation type="submission" date="2015-07" db="EMBL/GenBank/DDBJ databases">
        <title>Contrasting host-pathogen interactions and genome evolution in two generalist and specialist microsporidian pathogens of mosquitoes.</title>
        <authorList>
            <consortium name="The Broad Institute Genomics Platform"/>
            <consortium name="The Broad Institute Genome Sequencing Center for Infectious Disease"/>
            <person name="Cuomo C.A."/>
            <person name="Sanscrainte N.D."/>
            <person name="Goldberg J.M."/>
            <person name="Heiman D."/>
            <person name="Young S."/>
            <person name="Zeng Q."/>
            <person name="Becnel J.J."/>
            <person name="Birren B.W."/>
        </authorList>
    </citation>
    <scope>NUCLEOTIDE SEQUENCE [LARGE SCALE GENOMIC DNA]</scope>
    <source>
        <strain evidence="2">USNM 41457</strain>
    </source>
</reference>
<dbReference type="EMBL" id="AFBI03000143">
    <property type="protein sequence ID" value="EJW01522.1"/>
    <property type="molecule type" value="Genomic_DNA"/>
</dbReference>
<dbReference type="HOGENOM" id="CLU_2277451_0_0_1"/>
<dbReference type="VEuPathDB" id="MicrosporidiaDB:EDEG_03904"/>
<sequence length="102" mass="11407">MYFGPTIVFTDIGFKLNVISSSRSEIFSEVQNLIQSSLSSVQNAINNYVANVAPQFTVQIDQGNETNNNNLKNLFAEATADLTTYINAILLTAKKKYIDKYF</sequence>
<gene>
    <name evidence="1" type="ORF">EDEG_03904</name>
</gene>
<organism evidence="1 2">
    <name type="scientific">Edhazardia aedis (strain USNM 41457)</name>
    <name type="common">Microsporidian parasite</name>
    <dbReference type="NCBI Taxonomy" id="1003232"/>
    <lineage>
        <taxon>Eukaryota</taxon>
        <taxon>Fungi</taxon>
        <taxon>Fungi incertae sedis</taxon>
        <taxon>Microsporidia</taxon>
        <taxon>Edhazardia</taxon>
    </lineage>
</organism>
<dbReference type="OrthoDB" id="2193419at2759"/>
<comment type="caution">
    <text evidence="1">The sequence shown here is derived from an EMBL/GenBank/DDBJ whole genome shotgun (WGS) entry which is preliminary data.</text>
</comment>
<name>J9DJH4_EDHAE</name>
<accession>J9DJH4</accession>
<reference evidence="1 2" key="1">
    <citation type="submission" date="2011-08" db="EMBL/GenBank/DDBJ databases">
        <authorList>
            <person name="Liu Z.J."/>
            <person name="Shi F.L."/>
            <person name="Lu J.Q."/>
            <person name="Li M."/>
            <person name="Wang Z.L."/>
        </authorList>
    </citation>
    <scope>NUCLEOTIDE SEQUENCE [LARGE SCALE GENOMIC DNA]</scope>
    <source>
        <strain evidence="1 2">USNM 41457</strain>
    </source>
</reference>
<proteinExistence type="predicted"/>
<evidence type="ECO:0000313" key="2">
    <source>
        <dbReference type="Proteomes" id="UP000003163"/>
    </source>
</evidence>
<evidence type="ECO:0000313" key="1">
    <source>
        <dbReference type="EMBL" id="EJW01522.1"/>
    </source>
</evidence>
<dbReference type="AlphaFoldDB" id="J9DJH4"/>
<dbReference type="Proteomes" id="UP000003163">
    <property type="component" value="Unassembled WGS sequence"/>
</dbReference>
<keyword evidence="2" id="KW-1185">Reference proteome</keyword>
<dbReference type="InParanoid" id="J9DJH4"/>